<dbReference type="Ensembl" id="ENSCMIT00000040431.1">
    <property type="protein sequence ID" value="ENSCMIP00000039860.1"/>
    <property type="gene ID" value="ENSCMIG00000016670.1"/>
</dbReference>
<feature type="region of interest" description="Disordered" evidence="12">
    <location>
        <begin position="394"/>
        <end position="415"/>
    </location>
</feature>
<reference evidence="14" key="4">
    <citation type="submission" date="2025-08" db="UniProtKB">
        <authorList>
            <consortium name="Ensembl"/>
        </authorList>
    </citation>
    <scope>IDENTIFICATION</scope>
</reference>
<accession>A0A4W3K6I1</accession>
<keyword evidence="6" id="KW-0915">Sodium</keyword>
<evidence type="ECO:0000256" key="11">
    <source>
        <dbReference type="RuleBase" id="RU000679"/>
    </source>
</evidence>
<dbReference type="InterPro" id="IPR020903">
    <property type="entry name" value="ENaC_CS"/>
</dbReference>
<dbReference type="InterPro" id="IPR001873">
    <property type="entry name" value="ENaC"/>
</dbReference>
<dbReference type="Pfam" id="PF00858">
    <property type="entry name" value="ASC"/>
    <property type="match status" value="1"/>
</dbReference>
<sequence>MVELGRPVRRALEHQGAEEGQLSDQKLGGEGVEVVGGGLHMGDDECKVGRSKLHGIKYIFTRRATTHRRMLWVLTFLVSVCLFLIWSLNRVNYLLSHPMLTKVHMMWPQILTYPAVTLCNQNFLRHNKMTSKDRESLGRWLDLSPAPRPASRRRRLSSHQYFPPTDQEVNTTELVDRLSHQIQDMLLACRFQGQICAAHNFTSIFTRNGKCYTFNSGLDGNPLLTTLKGGTGNGLEIMLDIQQDEYLPVWDKTETSFEAGIKVQIHSQDEPPIIDQLGFGIAPGFQTFVSCQQQRLMYLPSPWGDCKSTPIDSEFFSTYSLTACRIDCETRYLVKNCNCRMVHMPGTRANMEIQLLGIIESTGKMKKKDCGKWDLEMIRRNTEHNRLIGHVPFTSRLPHSQPHHHQKNPQNLPPQLPFTLQTKPLTSQVVLARQVAGSLPDSSLNGKLYRFTWLNSVRRGCEESMGL</sequence>
<dbReference type="Proteomes" id="UP000314986">
    <property type="component" value="Unassembled WGS sequence"/>
</dbReference>
<keyword evidence="2 11" id="KW-0813">Transport</keyword>
<dbReference type="Gene3D" id="2.60.470.10">
    <property type="entry name" value="Acid-sensing ion channels like domains"/>
    <property type="match status" value="1"/>
</dbReference>
<evidence type="ECO:0000256" key="9">
    <source>
        <dbReference type="ARBA" id="ARBA00023201"/>
    </source>
</evidence>
<evidence type="ECO:0000256" key="4">
    <source>
        <dbReference type="ARBA" id="ARBA00022692"/>
    </source>
</evidence>
<proteinExistence type="inferred from homology"/>
<reference evidence="14" key="5">
    <citation type="submission" date="2025-09" db="UniProtKB">
        <authorList>
            <consortium name="Ensembl"/>
        </authorList>
    </citation>
    <scope>IDENTIFICATION</scope>
</reference>
<evidence type="ECO:0000256" key="8">
    <source>
        <dbReference type="ARBA" id="ARBA00023136"/>
    </source>
</evidence>
<evidence type="ECO:0000256" key="6">
    <source>
        <dbReference type="ARBA" id="ARBA00023053"/>
    </source>
</evidence>
<name>A0A4W3K6I1_CALMI</name>
<evidence type="ECO:0000256" key="13">
    <source>
        <dbReference type="SAM" id="Phobius"/>
    </source>
</evidence>
<protein>
    <submittedName>
        <fullName evidence="14">Uncharacterized protein</fullName>
    </submittedName>
</protein>
<evidence type="ECO:0000256" key="3">
    <source>
        <dbReference type="ARBA" id="ARBA00022461"/>
    </source>
</evidence>
<keyword evidence="4 11" id="KW-0812">Transmembrane</keyword>
<dbReference type="GO" id="GO:0015280">
    <property type="term" value="F:ligand-gated sodium channel activity"/>
    <property type="evidence" value="ECO:0007669"/>
    <property type="project" value="TreeGrafter"/>
</dbReference>
<keyword evidence="15" id="KW-1185">Reference proteome</keyword>
<evidence type="ECO:0000256" key="1">
    <source>
        <dbReference type="ARBA" id="ARBA00004141"/>
    </source>
</evidence>
<keyword evidence="9 11" id="KW-0739">Sodium transport</keyword>
<keyword evidence="8 13" id="KW-0472">Membrane</keyword>
<reference evidence="15" key="1">
    <citation type="journal article" date="2006" name="Science">
        <title>Ancient noncoding elements conserved in the human genome.</title>
        <authorList>
            <person name="Venkatesh B."/>
            <person name="Kirkness E.F."/>
            <person name="Loh Y.H."/>
            <person name="Halpern A.L."/>
            <person name="Lee A.P."/>
            <person name="Johnson J."/>
            <person name="Dandona N."/>
            <person name="Viswanathan L.D."/>
            <person name="Tay A."/>
            <person name="Venter J.C."/>
            <person name="Strausberg R.L."/>
            <person name="Brenner S."/>
        </authorList>
    </citation>
    <scope>NUCLEOTIDE SEQUENCE [LARGE SCALE GENOMIC DNA]</scope>
</reference>
<dbReference type="PANTHER" id="PTHR11690">
    <property type="entry name" value="AMILORIDE-SENSITIVE SODIUM CHANNEL-RELATED"/>
    <property type="match status" value="1"/>
</dbReference>
<keyword evidence="5 13" id="KW-1133">Transmembrane helix</keyword>
<evidence type="ECO:0000256" key="10">
    <source>
        <dbReference type="ARBA" id="ARBA00023303"/>
    </source>
</evidence>
<dbReference type="AlphaFoldDB" id="A0A4W3K6I1"/>
<evidence type="ECO:0000256" key="7">
    <source>
        <dbReference type="ARBA" id="ARBA00023065"/>
    </source>
</evidence>
<evidence type="ECO:0000256" key="2">
    <source>
        <dbReference type="ARBA" id="ARBA00022448"/>
    </source>
</evidence>
<reference evidence="15" key="2">
    <citation type="journal article" date="2007" name="PLoS Biol.">
        <title>Survey sequencing and comparative analysis of the elephant shark (Callorhinchus milii) genome.</title>
        <authorList>
            <person name="Venkatesh B."/>
            <person name="Kirkness E.F."/>
            <person name="Loh Y.H."/>
            <person name="Halpern A.L."/>
            <person name="Lee A.P."/>
            <person name="Johnson J."/>
            <person name="Dandona N."/>
            <person name="Viswanathan L.D."/>
            <person name="Tay A."/>
            <person name="Venter J.C."/>
            <person name="Strausberg R.L."/>
            <person name="Brenner S."/>
        </authorList>
    </citation>
    <scope>NUCLEOTIDE SEQUENCE [LARGE SCALE GENOMIC DNA]</scope>
</reference>
<evidence type="ECO:0000256" key="12">
    <source>
        <dbReference type="SAM" id="MobiDB-lite"/>
    </source>
</evidence>
<evidence type="ECO:0000313" key="14">
    <source>
        <dbReference type="Ensembl" id="ENSCMIP00000039860.1"/>
    </source>
</evidence>
<evidence type="ECO:0000313" key="15">
    <source>
        <dbReference type="Proteomes" id="UP000314986"/>
    </source>
</evidence>
<organism evidence="14 15">
    <name type="scientific">Callorhinchus milii</name>
    <name type="common">Ghost shark</name>
    <dbReference type="NCBI Taxonomy" id="7868"/>
    <lineage>
        <taxon>Eukaryota</taxon>
        <taxon>Metazoa</taxon>
        <taxon>Chordata</taxon>
        <taxon>Craniata</taxon>
        <taxon>Vertebrata</taxon>
        <taxon>Chondrichthyes</taxon>
        <taxon>Holocephali</taxon>
        <taxon>Chimaeriformes</taxon>
        <taxon>Callorhinchidae</taxon>
        <taxon>Callorhinchus</taxon>
    </lineage>
</organism>
<reference evidence="15" key="3">
    <citation type="journal article" date="2014" name="Nature">
        <title>Elephant shark genome provides unique insights into gnathostome evolution.</title>
        <authorList>
            <consortium name="International Elephant Shark Genome Sequencing Consortium"/>
            <person name="Venkatesh B."/>
            <person name="Lee A.P."/>
            <person name="Ravi V."/>
            <person name="Maurya A.K."/>
            <person name="Lian M.M."/>
            <person name="Swann J.B."/>
            <person name="Ohta Y."/>
            <person name="Flajnik M.F."/>
            <person name="Sutoh Y."/>
            <person name="Kasahara M."/>
            <person name="Hoon S."/>
            <person name="Gangu V."/>
            <person name="Roy S.W."/>
            <person name="Irimia M."/>
            <person name="Korzh V."/>
            <person name="Kondrychyn I."/>
            <person name="Lim Z.W."/>
            <person name="Tay B.H."/>
            <person name="Tohari S."/>
            <person name="Kong K.W."/>
            <person name="Ho S."/>
            <person name="Lorente-Galdos B."/>
            <person name="Quilez J."/>
            <person name="Marques-Bonet T."/>
            <person name="Raney B.J."/>
            <person name="Ingham P.W."/>
            <person name="Tay A."/>
            <person name="Hillier L.W."/>
            <person name="Minx P."/>
            <person name="Boehm T."/>
            <person name="Wilson R.K."/>
            <person name="Brenner S."/>
            <person name="Warren W.C."/>
        </authorList>
    </citation>
    <scope>NUCLEOTIDE SEQUENCE [LARGE SCALE GENOMIC DNA]</scope>
</reference>
<evidence type="ECO:0000256" key="5">
    <source>
        <dbReference type="ARBA" id="ARBA00022989"/>
    </source>
</evidence>
<dbReference type="PANTHER" id="PTHR11690:SF252">
    <property type="entry name" value="ACID-SENSING ION CHANNEL 1C"/>
    <property type="match status" value="1"/>
</dbReference>
<dbReference type="PRINTS" id="PR01078">
    <property type="entry name" value="AMINACHANNEL"/>
</dbReference>
<keyword evidence="7 11" id="KW-0406">Ion transport</keyword>
<dbReference type="GeneTree" id="ENSGT00940000164727"/>
<feature type="transmembrane region" description="Helical" evidence="13">
    <location>
        <begin position="70"/>
        <end position="86"/>
    </location>
</feature>
<keyword evidence="10 11" id="KW-0407">Ion channel</keyword>
<comment type="subcellular location">
    <subcellularLocation>
        <location evidence="1">Membrane</location>
        <topology evidence="1">Multi-pass membrane protein</topology>
    </subcellularLocation>
</comment>
<keyword evidence="3 11" id="KW-0894">Sodium channel</keyword>
<dbReference type="GO" id="GO:0005886">
    <property type="term" value="C:plasma membrane"/>
    <property type="evidence" value="ECO:0007669"/>
    <property type="project" value="TreeGrafter"/>
</dbReference>
<dbReference type="PROSITE" id="PS01206">
    <property type="entry name" value="ASC"/>
    <property type="match status" value="1"/>
</dbReference>
<comment type="similarity">
    <text evidence="11">Belongs to the amiloride-sensitive sodium channel (TC 1.A.6) family.</text>
</comment>